<gene>
    <name evidence="8" type="ORF">TCIL3000_5_2940</name>
</gene>
<dbReference type="PANTHER" id="PTHR11276:SF28">
    <property type="entry name" value="DNA POLYMERASE LAMBDA"/>
    <property type="match status" value="1"/>
</dbReference>
<feature type="compositionally biased region" description="Low complexity" evidence="6">
    <location>
        <begin position="805"/>
        <end position="819"/>
    </location>
</feature>
<dbReference type="Gene3D" id="3.30.460.10">
    <property type="entry name" value="Beta Polymerase, domain 2"/>
    <property type="match status" value="1"/>
</dbReference>
<organism evidence="8">
    <name type="scientific">Trypanosoma congolense (strain IL3000)</name>
    <dbReference type="NCBI Taxonomy" id="1068625"/>
    <lineage>
        <taxon>Eukaryota</taxon>
        <taxon>Discoba</taxon>
        <taxon>Euglenozoa</taxon>
        <taxon>Kinetoplastea</taxon>
        <taxon>Metakinetoplastina</taxon>
        <taxon>Trypanosomatida</taxon>
        <taxon>Trypanosomatidae</taxon>
        <taxon>Trypanosoma</taxon>
        <taxon>Nannomonas</taxon>
    </lineage>
</organism>
<dbReference type="SUPFAM" id="SSF47802">
    <property type="entry name" value="DNA polymerase beta, N-terminal domain-like"/>
    <property type="match status" value="1"/>
</dbReference>
<feature type="region of interest" description="Disordered" evidence="6">
    <location>
        <begin position="672"/>
        <end position="698"/>
    </location>
</feature>
<dbReference type="Gene3D" id="3.30.210.10">
    <property type="entry name" value="DNA polymerase, thumb domain"/>
    <property type="match status" value="1"/>
</dbReference>
<evidence type="ECO:0000313" key="8">
    <source>
        <dbReference type="EMBL" id="CCC90577.1"/>
    </source>
</evidence>
<feature type="compositionally biased region" description="Low complexity" evidence="6">
    <location>
        <begin position="681"/>
        <end position="694"/>
    </location>
</feature>
<evidence type="ECO:0000256" key="3">
    <source>
        <dbReference type="ARBA" id="ARBA00022695"/>
    </source>
</evidence>
<name>G0ULR5_TRYCI</name>
<dbReference type="InterPro" id="IPR002054">
    <property type="entry name" value="DNA-dir_DNA_pol_X"/>
</dbReference>
<feature type="active site" description="Nucleophile; Schiff-base intermediate with DNA; for 5'-dRP lyase activity" evidence="5">
    <location>
        <position position="524"/>
    </location>
</feature>
<feature type="region of interest" description="Disordered" evidence="6">
    <location>
        <begin position="805"/>
        <end position="834"/>
    </location>
</feature>
<keyword evidence="1" id="KW-0237">DNA synthesis</keyword>
<keyword evidence="3" id="KW-0548">Nucleotidyltransferase</keyword>
<dbReference type="SUPFAM" id="SSF81585">
    <property type="entry name" value="PsbU/PolX domain-like"/>
    <property type="match status" value="1"/>
</dbReference>
<evidence type="ECO:0000256" key="5">
    <source>
        <dbReference type="PIRSR" id="PIRSR622312-50"/>
    </source>
</evidence>
<feature type="region of interest" description="Disordered" evidence="6">
    <location>
        <begin position="857"/>
        <end position="890"/>
    </location>
</feature>
<dbReference type="Gene3D" id="1.10.150.20">
    <property type="entry name" value="5' to 3' exonuclease, C-terminal subdomain"/>
    <property type="match status" value="1"/>
</dbReference>
<dbReference type="Pfam" id="PF14792">
    <property type="entry name" value="DNA_pol_B_palm"/>
    <property type="match status" value="1"/>
</dbReference>
<dbReference type="GO" id="GO:0003677">
    <property type="term" value="F:DNA binding"/>
    <property type="evidence" value="ECO:0007669"/>
    <property type="project" value="InterPro"/>
</dbReference>
<accession>G0ULR5</accession>
<dbReference type="InterPro" id="IPR028207">
    <property type="entry name" value="DNA_pol_B_palm_palm"/>
</dbReference>
<evidence type="ECO:0000256" key="1">
    <source>
        <dbReference type="ARBA" id="ARBA00022634"/>
    </source>
</evidence>
<evidence type="ECO:0000259" key="7">
    <source>
        <dbReference type="SMART" id="SM00483"/>
    </source>
</evidence>
<dbReference type="GO" id="GO:0005634">
    <property type="term" value="C:nucleus"/>
    <property type="evidence" value="ECO:0007669"/>
    <property type="project" value="TreeGrafter"/>
</dbReference>
<dbReference type="InterPro" id="IPR029398">
    <property type="entry name" value="PolB_thumb"/>
</dbReference>
<feature type="region of interest" description="Disordered" evidence="6">
    <location>
        <begin position="83"/>
        <end position="102"/>
    </location>
</feature>
<feature type="compositionally biased region" description="Polar residues" evidence="6">
    <location>
        <begin position="426"/>
        <end position="435"/>
    </location>
</feature>
<sequence length="929" mass="99373">MLILRHTLLLSAAKRAVITTNARRITKKIAVPGPTAAAGAAVMAGSGGAGSEATAPKPASLAVTTTLPRHLKAAESARISGPARLVKSAGSPRPMKATRPARPTKVIVTTRSIKAAESARPVKAAESARPVKAAESARPVKAAESARPVKAAESARPVKAAESARPVKAAESARPVKATESARPVKAAESARPVKAAESARPVKAAESARPVKAAESARPVKAAESARPVKAAESARPVKAAESARPVKAAESARPVKAAESARPVKAAESARPVKAAESARPVKAAESARPVKAAESARPVKAAESARPVKAAESARPVKAAESARPVKAAESARPVKAAESARPVKAAESARPVKAAESARPVKAAESARPVKAASPSKTTKTVGSARSVKDTSPVVAAKAKGNAHARPSPRPTRSRSKASSAQPSTARSPPLQNEKIPIAPDHREKLLQIFQSLADINKALDEPYKASSYVIAVEKLKRNDYVYTNIPPNIMPPGVDDAKRKQLIAAVNATPSVGAKLKGKMVEILTTGDLAELHSLQAKPVIRAVRELTQVHGVGPRTAVTFFKKHGVKTVEELKQRVEEQEAAEGGKGNSREKPALQLTEAQRLGLKYHSDIKQRIPHEEVRLHEAYLKLRLRKYLGKGYELSICGSYRRRLPTSGDIDVLVTRKVKEDAQTPQHSPSGSGSNDKGNNSQDEKQLEPQEVLAAFVNALKEEGYIEATLAQGATKFMGVSRLKSYNYHGGGSSPEQYPARRLDIRFVEPECFPAALLYFTGSKNFNVIMRAEAIKRNFVLNEYGLFRNDMPPVSSSSSDPSGQKASSDKGLGENNDSSISRDRWSAEAFQKLVRAHYYSSKSHAFAGDTEEEEETGGETGHGKKKKSLTRKEKQQEKEIAALWREVEARRVKVKHERDIFAALGMAYVHPEQRET</sequence>
<feature type="region of interest" description="Disordered" evidence="6">
    <location>
        <begin position="118"/>
        <end position="440"/>
    </location>
</feature>
<dbReference type="PANTHER" id="PTHR11276">
    <property type="entry name" value="DNA POLYMERASE TYPE-X FAMILY MEMBER"/>
    <property type="match status" value="1"/>
</dbReference>
<dbReference type="InterPro" id="IPR027421">
    <property type="entry name" value="DNA_pol_lamdba_lyase_dom_sf"/>
</dbReference>
<keyword evidence="4" id="KW-0235">DNA replication</keyword>
<dbReference type="PRINTS" id="PR00870">
    <property type="entry name" value="DNAPOLXBETA"/>
</dbReference>
<dbReference type="GO" id="GO:0003887">
    <property type="term" value="F:DNA-directed DNA polymerase activity"/>
    <property type="evidence" value="ECO:0007669"/>
    <property type="project" value="InterPro"/>
</dbReference>
<reference evidence="8" key="1">
    <citation type="journal article" date="2012" name="Proc. Natl. Acad. Sci. U.S.A.">
        <title>Antigenic diversity is generated by distinct evolutionary mechanisms in African trypanosome species.</title>
        <authorList>
            <person name="Jackson A.P."/>
            <person name="Berry A."/>
            <person name="Aslett M."/>
            <person name="Allison H.C."/>
            <person name="Burton P."/>
            <person name="Vavrova-Anderson J."/>
            <person name="Brown R."/>
            <person name="Browne H."/>
            <person name="Corton N."/>
            <person name="Hauser H."/>
            <person name="Gamble J."/>
            <person name="Gilderthorp R."/>
            <person name="Marcello L."/>
            <person name="McQuillan J."/>
            <person name="Otto T.D."/>
            <person name="Quail M.A."/>
            <person name="Sanders M.J."/>
            <person name="van Tonder A."/>
            <person name="Ginger M.L."/>
            <person name="Field M.C."/>
            <person name="Barry J.D."/>
            <person name="Hertz-Fowler C."/>
            <person name="Berriman M."/>
        </authorList>
    </citation>
    <scope>NUCLEOTIDE SEQUENCE</scope>
    <source>
        <strain evidence="8">IL3000</strain>
    </source>
</reference>
<dbReference type="AlphaFoldDB" id="G0ULR5"/>
<dbReference type="SUPFAM" id="SSF81301">
    <property type="entry name" value="Nucleotidyltransferase"/>
    <property type="match status" value="1"/>
</dbReference>
<dbReference type="SMART" id="SM00483">
    <property type="entry name" value="POLXc"/>
    <property type="match status" value="1"/>
</dbReference>
<dbReference type="CDD" id="cd00141">
    <property type="entry name" value="NT_POLXc"/>
    <property type="match status" value="1"/>
</dbReference>
<dbReference type="InterPro" id="IPR002008">
    <property type="entry name" value="DNA_pol_X_beta-like"/>
</dbReference>
<dbReference type="InterPro" id="IPR043519">
    <property type="entry name" value="NT_sf"/>
</dbReference>
<dbReference type="InterPro" id="IPR037160">
    <property type="entry name" value="DNA_Pol_thumb_sf"/>
</dbReference>
<feature type="compositionally biased region" description="Polar residues" evidence="6">
    <location>
        <begin position="379"/>
        <end position="388"/>
    </location>
</feature>
<dbReference type="InterPro" id="IPR022312">
    <property type="entry name" value="DNA_pol_X"/>
</dbReference>
<dbReference type="EMBL" id="HE575318">
    <property type="protein sequence ID" value="CCC90577.1"/>
    <property type="molecule type" value="Genomic_DNA"/>
</dbReference>
<feature type="domain" description="DNA-directed DNA polymerase X" evidence="7">
    <location>
        <begin position="445"/>
        <end position="928"/>
    </location>
</feature>
<dbReference type="Gene3D" id="1.10.150.110">
    <property type="entry name" value="DNA polymerase beta, N-terminal domain-like"/>
    <property type="match status" value="1"/>
</dbReference>
<evidence type="ECO:0000256" key="4">
    <source>
        <dbReference type="ARBA" id="ARBA00022705"/>
    </source>
</evidence>
<evidence type="ECO:0000256" key="2">
    <source>
        <dbReference type="ARBA" id="ARBA00022679"/>
    </source>
</evidence>
<keyword evidence="2" id="KW-0808">Transferase</keyword>
<protein>
    <submittedName>
        <fullName evidence="8">Putative mitochondrial DNA polymerase beta-PAK</fullName>
    </submittedName>
</protein>
<dbReference type="Pfam" id="PF14791">
    <property type="entry name" value="DNA_pol_B_thumb"/>
    <property type="match status" value="2"/>
</dbReference>
<proteinExistence type="predicted"/>
<evidence type="ECO:0000256" key="6">
    <source>
        <dbReference type="SAM" id="MobiDB-lite"/>
    </source>
</evidence>
<dbReference type="GO" id="GO:0006303">
    <property type="term" value="P:double-strand break repair via nonhomologous end joining"/>
    <property type="evidence" value="ECO:0007669"/>
    <property type="project" value="TreeGrafter"/>
</dbReference>
<dbReference type="VEuPathDB" id="TriTrypDB:TcIL3000_5_2940"/>